<evidence type="ECO:0000313" key="2">
    <source>
        <dbReference type="Proteomes" id="UP000320176"/>
    </source>
</evidence>
<accession>A0A5C6AXR0</accession>
<proteinExistence type="predicted"/>
<keyword evidence="2" id="KW-1185">Reference proteome</keyword>
<organism evidence="1 2">
    <name type="scientific">Stieleria varia</name>
    <dbReference type="NCBI Taxonomy" id="2528005"/>
    <lineage>
        <taxon>Bacteria</taxon>
        <taxon>Pseudomonadati</taxon>
        <taxon>Planctomycetota</taxon>
        <taxon>Planctomycetia</taxon>
        <taxon>Pirellulales</taxon>
        <taxon>Pirellulaceae</taxon>
        <taxon>Stieleria</taxon>
    </lineage>
</organism>
<reference evidence="1 2" key="1">
    <citation type="submission" date="2019-02" db="EMBL/GenBank/DDBJ databases">
        <title>Deep-cultivation of Planctomycetes and their phenomic and genomic characterization uncovers novel biology.</title>
        <authorList>
            <person name="Wiegand S."/>
            <person name="Jogler M."/>
            <person name="Boedeker C."/>
            <person name="Pinto D."/>
            <person name="Vollmers J."/>
            <person name="Rivas-Marin E."/>
            <person name="Kohn T."/>
            <person name="Peeters S.H."/>
            <person name="Heuer A."/>
            <person name="Rast P."/>
            <person name="Oberbeckmann S."/>
            <person name="Bunk B."/>
            <person name="Jeske O."/>
            <person name="Meyerdierks A."/>
            <person name="Storesund J.E."/>
            <person name="Kallscheuer N."/>
            <person name="Luecker S."/>
            <person name="Lage O.M."/>
            <person name="Pohl T."/>
            <person name="Merkel B.J."/>
            <person name="Hornburger P."/>
            <person name="Mueller R.-W."/>
            <person name="Bruemmer F."/>
            <person name="Labrenz M."/>
            <person name="Spormann A.M."/>
            <person name="Op Den Camp H."/>
            <person name="Overmann J."/>
            <person name="Amann R."/>
            <person name="Jetten M.S.M."/>
            <person name="Mascher T."/>
            <person name="Medema M.H."/>
            <person name="Devos D.P."/>
            <person name="Kaster A.-K."/>
            <person name="Ovreas L."/>
            <person name="Rohde M."/>
            <person name="Galperin M.Y."/>
            <person name="Jogler C."/>
        </authorList>
    </citation>
    <scope>NUCLEOTIDE SEQUENCE [LARGE SCALE GENOMIC DNA]</scope>
    <source>
        <strain evidence="1 2">Pla52n</strain>
    </source>
</reference>
<name>A0A5C6AXR0_9BACT</name>
<sequence>MPVMQMTCRGVFRGWEMFVIGSLVVRLVNRNTSEPPPNAN</sequence>
<comment type="caution">
    <text evidence="1">The sequence shown here is derived from an EMBL/GenBank/DDBJ whole genome shotgun (WGS) entry which is preliminary data.</text>
</comment>
<evidence type="ECO:0000313" key="1">
    <source>
        <dbReference type="EMBL" id="TWU04693.1"/>
    </source>
</evidence>
<gene>
    <name evidence="1" type="ORF">Pla52n_27350</name>
</gene>
<dbReference type="EMBL" id="SJPN01000003">
    <property type="protein sequence ID" value="TWU04693.1"/>
    <property type="molecule type" value="Genomic_DNA"/>
</dbReference>
<dbReference type="Proteomes" id="UP000320176">
    <property type="component" value="Unassembled WGS sequence"/>
</dbReference>
<dbReference type="AlphaFoldDB" id="A0A5C6AXR0"/>
<protein>
    <submittedName>
        <fullName evidence="1">Uncharacterized protein</fullName>
    </submittedName>
</protein>